<reference evidence="2 3" key="1">
    <citation type="submission" date="2018-12" db="EMBL/GenBank/DDBJ databases">
        <title>Genome of Verticillium dahliae isolate Getta Getta.</title>
        <authorList>
            <person name="Gardiner D.M."/>
        </authorList>
    </citation>
    <scope>NUCLEOTIDE SEQUENCE [LARGE SCALE GENOMIC DNA]</scope>
    <source>
        <strain evidence="2 3">Getta Getta</strain>
    </source>
</reference>
<evidence type="ECO:0000313" key="2">
    <source>
        <dbReference type="EMBL" id="RXG48590.1"/>
    </source>
</evidence>
<accession>A0A444S5C2</accession>
<evidence type="ECO:0000313" key="3">
    <source>
        <dbReference type="Proteomes" id="UP000288725"/>
    </source>
</evidence>
<organism evidence="2 3">
    <name type="scientific">Verticillium dahliae</name>
    <name type="common">Verticillium wilt</name>
    <dbReference type="NCBI Taxonomy" id="27337"/>
    <lineage>
        <taxon>Eukaryota</taxon>
        <taxon>Fungi</taxon>
        <taxon>Dikarya</taxon>
        <taxon>Ascomycota</taxon>
        <taxon>Pezizomycotina</taxon>
        <taxon>Sordariomycetes</taxon>
        <taxon>Hypocreomycetidae</taxon>
        <taxon>Glomerellales</taxon>
        <taxon>Plectosphaerellaceae</taxon>
        <taxon>Verticillium</taxon>
    </lineage>
</organism>
<comment type="caution">
    <text evidence="2">The sequence shown here is derived from an EMBL/GenBank/DDBJ whole genome shotgun (WGS) entry which is preliminary data.</text>
</comment>
<dbReference type="EMBL" id="RSDZ01000021">
    <property type="protein sequence ID" value="RXG48590.1"/>
    <property type="molecule type" value="Genomic_DNA"/>
</dbReference>
<dbReference type="AlphaFoldDB" id="A0A444S5C2"/>
<feature type="region of interest" description="Disordered" evidence="1">
    <location>
        <begin position="196"/>
        <end position="221"/>
    </location>
</feature>
<name>A0A444S5C2_VERDA</name>
<feature type="region of interest" description="Disordered" evidence="1">
    <location>
        <begin position="1"/>
        <end position="36"/>
    </location>
</feature>
<evidence type="ECO:0000256" key="1">
    <source>
        <dbReference type="SAM" id="MobiDB-lite"/>
    </source>
</evidence>
<feature type="compositionally biased region" description="Basic and acidic residues" evidence="1">
    <location>
        <begin position="7"/>
        <end position="21"/>
    </location>
</feature>
<proteinExistence type="predicted"/>
<dbReference type="Proteomes" id="UP000288725">
    <property type="component" value="Chromosome 5"/>
</dbReference>
<dbReference type="OMA" id="QHANKLE"/>
<protein>
    <submittedName>
        <fullName evidence="2">Uncharacterized protein</fullName>
    </submittedName>
</protein>
<gene>
    <name evidence="2" type="ORF">VDGE_08886</name>
</gene>
<sequence length="221" mass="24784">MSSHNAHGHDEGPLSPRRSDSSRNGGGATASIDEDLIPPLDSISPAIFVPLKESILKSSVSNPTTEADRLRLVIQRIDSHAEDVKANIVFLFRREQQRVLQAARIHEAAHGAQTPPPLDKNLVDMMMQNVMAPKDPTRDYGVHRPLPPVTLCQWPRTAREQTVYQLLTTAEGAMSNLDGFDSMMAKVREVYKKQLEAEEERERALRTRTVQEEARRRSESA</sequence>